<feature type="domain" description="C2H2-type" evidence="7">
    <location>
        <begin position="181"/>
        <end position="208"/>
    </location>
</feature>
<dbReference type="EMBL" id="CVRI01000074">
    <property type="protein sequence ID" value="CRL08250.1"/>
    <property type="molecule type" value="Genomic_DNA"/>
</dbReference>
<dbReference type="Gene3D" id="3.30.160.60">
    <property type="entry name" value="Classic Zinc Finger"/>
    <property type="match status" value="4"/>
</dbReference>
<dbReference type="GO" id="GO:0000978">
    <property type="term" value="F:RNA polymerase II cis-regulatory region sequence-specific DNA binding"/>
    <property type="evidence" value="ECO:0007669"/>
    <property type="project" value="TreeGrafter"/>
</dbReference>
<dbReference type="InterPro" id="IPR013087">
    <property type="entry name" value="Znf_C2H2_type"/>
</dbReference>
<sequence length="304" mass="35632">MFRRSGSAAKTLQFLEQANDESKETPQSTYWPATRIVQQTATADRKDFSVERVEIPKNGASKTCHVCNKTFKKTYNLKRHLHLHTNYRPYKCHHEFCSYSFIQKSDLQRHLTTHSDIRNFICNIANCRKRFRTKRNLYCHRALHSTPDYNKCEKCGKKFHLRNSLLVHKKRAHGSNGNAKYHCDMCPKFFCSKGILLDHIDEHLRTPPKLKQGLQFSAVNKTDDSTVQYIVCYEENDGNSPNFSNDHDNIYTTKNSEISDSDDDLDRKFLYSFLPHLKKLCKSRKEFFKKSACLIVEKVLTMKF</sequence>
<evidence type="ECO:0000256" key="4">
    <source>
        <dbReference type="ARBA" id="ARBA00022833"/>
    </source>
</evidence>
<dbReference type="PROSITE" id="PS50157">
    <property type="entry name" value="ZINC_FINGER_C2H2_2"/>
    <property type="match status" value="5"/>
</dbReference>
<organism evidence="8 9">
    <name type="scientific">Clunio marinus</name>
    <dbReference type="NCBI Taxonomy" id="568069"/>
    <lineage>
        <taxon>Eukaryota</taxon>
        <taxon>Metazoa</taxon>
        <taxon>Ecdysozoa</taxon>
        <taxon>Arthropoda</taxon>
        <taxon>Hexapoda</taxon>
        <taxon>Insecta</taxon>
        <taxon>Pterygota</taxon>
        <taxon>Neoptera</taxon>
        <taxon>Endopterygota</taxon>
        <taxon>Diptera</taxon>
        <taxon>Nematocera</taxon>
        <taxon>Chironomoidea</taxon>
        <taxon>Chironomidae</taxon>
        <taxon>Clunio</taxon>
    </lineage>
</organism>
<dbReference type="STRING" id="568069.A0A1J1J8F9"/>
<evidence type="ECO:0000313" key="9">
    <source>
        <dbReference type="Proteomes" id="UP000183832"/>
    </source>
</evidence>
<feature type="domain" description="C2H2-type" evidence="7">
    <location>
        <begin position="90"/>
        <end position="119"/>
    </location>
</feature>
<dbReference type="Pfam" id="PF00096">
    <property type="entry name" value="zf-C2H2"/>
    <property type="match status" value="2"/>
</dbReference>
<dbReference type="PANTHER" id="PTHR24393">
    <property type="entry name" value="ZINC FINGER PROTEIN"/>
    <property type="match status" value="1"/>
</dbReference>
<feature type="domain" description="C2H2-type" evidence="7">
    <location>
        <begin position="120"/>
        <end position="149"/>
    </location>
</feature>
<dbReference type="OrthoDB" id="7763923at2759"/>
<accession>A0A1J1J8F9</accession>
<name>A0A1J1J8F9_9DIPT</name>
<keyword evidence="3 6" id="KW-0863">Zinc-finger</keyword>
<dbReference type="GO" id="GO:0005634">
    <property type="term" value="C:nucleus"/>
    <property type="evidence" value="ECO:0007669"/>
    <property type="project" value="TreeGrafter"/>
</dbReference>
<reference evidence="8 9" key="1">
    <citation type="submission" date="2015-04" db="EMBL/GenBank/DDBJ databases">
        <authorList>
            <person name="Syromyatnikov M.Y."/>
            <person name="Popov V.N."/>
        </authorList>
    </citation>
    <scope>NUCLEOTIDE SEQUENCE [LARGE SCALE GENOMIC DNA]</scope>
</reference>
<proteinExistence type="predicted"/>
<evidence type="ECO:0000313" key="8">
    <source>
        <dbReference type="EMBL" id="CRL08250.1"/>
    </source>
</evidence>
<keyword evidence="1" id="KW-0479">Metal-binding</keyword>
<dbReference type="AlphaFoldDB" id="A0A1J1J8F9"/>
<evidence type="ECO:0000259" key="7">
    <source>
        <dbReference type="PROSITE" id="PS50157"/>
    </source>
</evidence>
<dbReference type="SMART" id="SM00355">
    <property type="entry name" value="ZnF_C2H2"/>
    <property type="match status" value="5"/>
</dbReference>
<feature type="domain" description="C2H2-type" evidence="7">
    <location>
        <begin position="150"/>
        <end position="178"/>
    </location>
</feature>
<feature type="domain" description="C2H2-type" evidence="7">
    <location>
        <begin position="62"/>
        <end position="89"/>
    </location>
</feature>
<keyword evidence="2" id="KW-0677">Repeat</keyword>
<dbReference type="GO" id="GO:0008270">
    <property type="term" value="F:zinc ion binding"/>
    <property type="evidence" value="ECO:0007669"/>
    <property type="project" value="UniProtKB-KW"/>
</dbReference>
<gene>
    <name evidence="8" type="ORF">CLUMA_CG020992</name>
</gene>
<evidence type="ECO:0000256" key="3">
    <source>
        <dbReference type="ARBA" id="ARBA00022771"/>
    </source>
</evidence>
<keyword evidence="9" id="KW-1185">Reference proteome</keyword>
<evidence type="ECO:0000256" key="5">
    <source>
        <dbReference type="ARBA" id="ARBA00023242"/>
    </source>
</evidence>
<evidence type="ECO:0000256" key="1">
    <source>
        <dbReference type="ARBA" id="ARBA00022723"/>
    </source>
</evidence>
<dbReference type="PROSITE" id="PS00028">
    <property type="entry name" value="ZINC_FINGER_C2H2_1"/>
    <property type="match status" value="5"/>
</dbReference>
<dbReference type="SUPFAM" id="SSF57667">
    <property type="entry name" value="beta-beta-alpha zinc fingers"/>
    <property type="match status" value="2"/>
</dbReference>
<dbReference type="Proteomes" id="UP000183832">
    <property type="component" value="Unassembled WGS sequence"/>
</dbReference>
<evidence type="ECO:0000256" key="6">
    <source>
        <dbReference type="PROSITE-ProRule" id="PRU00042"/>
    </source>
</evidence>
<protein>
    <submittedName>
        <fullName evidence="8">CLUMA_CG020992, isoform A</fullName>
    </submittedName>
</protein>
<evidence type="ECO:0000256" key="2">
    <source>
        <dbReference type="ARBA" id="ARBA00022737"/>
    </source>
</evidence>
<dbReference type="PANTHER" id="PTHR24393:SF34">
    <property type="entry name" value="PR_SET DOMAIN 13"/>
    <property type="match status" value="1"/>
</dbReference>
<dbReference type="InterPro" id="IPR036236">
    <property type="entry name" value="Znf_C2H2_sf"/>
</dbReference>
<keyword evidence="5" id="KW-0539">Nucleus</keyword>
<keyword evidence="4" id="KW-0862">Zinc</keyword>
<dbReference type="GO" id="GO:0001228">
    <property type="term" value="F:DNA-binding transcription activator activity, RNA polymerase II-specific"/>
    <property type="evidence" value="ECO:0007669"/>
    <property type="project" value="TreeGrafter"/>
</dbReference>